<dbReference type="InterPro" id="IPR006145">
    <property type="entry name" value="PsdUridine_synth_RsuA/RluA"/>
</dbReference>
<dbReference type="OrthoDB" id="421232at2759"/>
<feature type="domain" description="Pseudouridine synthase RsuA/RluA-like" evidence="1">
    <location>
        <begin position="190"/>
        <end position="319"/>
    </location>
</feature>
<dbReference type="Pfam" id="PF00849">
    <property type="entry name" value="PseudoU_synth_2"/>
    <property type="match status" value="1"/>
</dbReference>
<dbReference type="EMBL" id="CAMXCT020002842">
    <property type="protein sequence ID" value="CAL1154181.1"/>
    <property type="molecule type" value="Genomic_DNA"/>
</dbReference>
<evidence type="ECO:0000313" key="4">
    <source>
        <dbReference type="Proteomes" id="UP001152797"/>
    </source>
</evidence>
<dbReference type="GO" id="GO:0009982">
    <property type="term" value="F:pseudouridine synthase activity"/>
    <property type="evidence" value="ECO:0007669"/>
    <property type="project" value="InterPro"/>
</dbReference>
<proteinExistence type="predicted"/>
<dbReference type="GO" id="GO:0003723">
    <property type="term" value="F:RNA binding"/>
    <property type="evidence" value="ECO:0007669"/>
    <property type="project" value="InterPro"/>
</dbReference>
<dbReference type="AlphaFoldDB" id="A0A9P1G5X5"/>
<sequence length="415" mass="45202">MLFDLVAFSAPVSDMPFQELAMTAWCPSTLLIGKDPFVKEIAEAATAKLETTNFRLCGFGSKEACPAEMVTALAGALQSLGADTSQYLTAAASSLARVAEPLDAAARTTSYDSVADLTDEVPTVLATHPGIAFIFKPKGWSVNVNRDTAAGLGDDDAAEDSQESQAAPKLTAWLQAELAPRFPICGDHTVQHGVVHRLDLDTSGPMLCATSYQGYLIALLLFASRKVTKEYVCLCKGWLSNKVRFFEAPLLYGEYQTLSSQGRHTLRPELEGEGAHGLRQAKTEVLTVGHFTDPAGAPVSLVEVRLHTGRRHQIRAHLRYEGHPLIGDGIYGNGAEPWCDSLFLHSYHLGLTTGFPPLSPCHVFVPLPANLRMVLSCLKAMNAASHEMQKDWQWRQKGFHSLSWVALVVAFSLYF</sequence>
<dbReference type="Gene3D" id="3.30.2350.10">
    <property type="entry name" value="Pseudouridine synthase"/>
    <property type="match status" value="1"/>
</dbReference>
<dbReference type="GO" id="GO:0000455">
    <property type="term" value="P:enzyme-directed rRNA pseudouridine synthesis"/>
    <property type="evidence" value="ECO:0007669"/>
    <property type="project" value="TreeGrafter"/>
</dbReference>
<keyword evidence="4" id="KW-1185">Reference proteome</keyword>
<dbReference type="EMBL" id="CAMXCT030002842">
    <property type="protein sequence ID" value="CAL4788118.1"/>
    <property type="molecule type" value="Genomic_DNA"/>
</dbReference>
<evidence type="ECO:0000313" key="2">
    <source>
        <dbReference type="EMBL" id="CAI4000806.1"/>
    </source>
</evidence>
<evidence type="ECO:0000259" key="1">
    <source>
        <dbReference type="Pfam" id="PF00849"/>
    </source>
</evidence>
<dbReference type="CDD" id="cd02869">
    <property type="entry name" value="PseudoU_synth_RluA_like"/>
    <property type="match status" value="1"/>
</dbReference>
<name>A0A9P1G5X5_9DINO</name>
<reference evidence="3 4" key="2">
    <citation type="submission" date="2024-05" db="EMBL/GenBank/DDBJ databases">
        <authorList>
            <person name="Chen Y."/>
            <person name="Shah S."/>
            <person name="Dougan E. K."/>
            <person name="Thang M."/>
            <person name="Chan C."/>
        </authorList>
    </citation>
    <scope>NUCLEOTIDE SEQUENCE [LARGE SCALE GENOMIC DNA]</scope>
</reference>
<dbReference type="InterPro" id="IPR020103">
    <property type="entry name" value="PsdUridine_synth_cat_dom_sf"/>
</dbReference>
<dbReference type="InterPro" id="IPR050188">
    <property type="entry name" value="RluA_PseudoU_synthase"/>
</dbReference>
<dbReference type="SUPFAM" id="SSF55120">
    <property type="entry name" value="Pseudouridine synthase"/>
    <property type="match status" value="1"/>
</dbReference>
<protein>
    <submittedName>
        <fullName evidence="3">Pseudouridine synthase RsuA/RluA-like domain-containing protein</fullName>
    </submittedName>
</protein>
<reference evidence="2" key="1">
    <citation type="submission" date="2022-10" db="EMBL/GenBank/DDBJ databases">
        <authorList>
            <person name="Chen Y."/>
            <person name="Dougan E. K."/>
            <person name="Chan C."/>
            <person name="Rhodes N."/>
            <person name="Thang M."/>
        </authorList>
    </citation>
    <scope>NUCLEOTIDE SEQUENCE</scope>
</reference>
<dbReference type="EMBL" id="CAMXCT010002842">
    <property type="protein sequence ID" value="CAI4000806.1"/>
    <property type="molecule type" value="Genomic_DNA"/>
</dbReference>
<gene>
    <name evidence="2" type="ORF">C1SCF055_LOCUS26897</name>
</gene>
<accession>A0A9P1G5X5</accession>
<evidence type="ECO:0000313" key="3">
    <source>
        <dbReference type="EMBL" id="CAL4788118.1"/>
    </source>
</evidence>
<organism evidence="2">
    <name type="scientific">Cladocopium goreaui</name>
    <dbReference type="NCBI Taxonomy" id="2562237"/>
    <lineage>
        <taxon>Eukaryota</taxon>
        <taxon>Sar</taxon>
        <taxon>Alveolata</taxon>
        <taxon>Dinophyceae</taxon>
        <taxon>Suessiales</taxon>
        <taxon>Symbiodiniaceae</taxon>
        <taxon>Cladocopium</taxon>
    </lineage>
</organism>
<dbReference type="Proteomes" id="UP001152797">
    <property type="component" value="Unassembled WGS sequence"/>
</dbReference>
<comment type="caution">
    <text evidence="2">The sequence shown here is derived from an EMBL/GenBank/DDBJ whole genome shotgun (WGS) entry which is preliminary data.</text>
</comment>
<dbReference type="PANTHER" id="PTHR21600">
    <property type="entry name" value="MITOCHONDRIAL RNA PSEUDOURIDINE SYNTHASE"/>
    <property type="match status" value="1"/>
</dbReference>
<dbReference type="PANTHER" id="PTHR21600:SF92">
    <property type="entry name" value="RIBOSOMAL LARGE SUBUNIT PSEUDOURIDINE SYNTHASE C"/>
    <property type="match status" value="1"/>
</dbReference>